<evidence type="ECO:0000259" key="2">
    <source>
        <dbReference type="Pfam" id="PF09648"/>
    </source>
</evidence>
<evidence type="ECO:0000313" key="3">
    <source>
        <dbReference type="EMBL" id="PBB05728.1"/>
    </source>
</evidence>
<feature type="transmembrane region" description="Helical" evidence="1">
    <location>
        <begin position="26"/>
        <end position="45"/>
    </location>
</feature>
<comment type="caution">
    <text evidence="3">The sequence shown here is derived from an EMBL/GenBank/DDBJ whole genome shotgun (WGS) entry which is preliminary data.</text>
</comment>
<keyword evidence="1" id="KW-0472">Membrane</keyword>
<reference evidence="3 4" key="1">
    <citation type="submission" date="2017-08" db="EMBL/GenBank/DDBJ databases">
        <title>Salimicrobium alkalisoli sp. nov., isolated from saline alkaline soil.</title>
        <authorList>
            <person name="Zhang G."/>
            <person name="Xiong Q."/>
        </authorList>
    </citation>
    <scope>NUCLEOTIDE SEQUENCE [LARGE SCALE GENOMIC DNA]</scope>
    <source>
        <strain evidence="3 4">WN024</strain>
    </source>
</reference>
<name>A0ABX4HRQ1_9BACI</name>
<dbReference type="Pfam" id="PF09648">
    <property type="entry name" value="YycI"/>
    <property type="match status" value="1"/>
</dbReference>
<evidence type="ECO:0000256" key="1">
    <source>
        <dbReference type="SAM" id="Phobius"/>
    </source>
</evidence>
<dbReference type="Gene3D" id="2.40.128.690">
    <property type="entry name" value="YycH protein, domain 3-like"/>
    <property type="match status" value="1"/>
</dbReference>
<protein>
    <recommendedName>
        <fullName evidence="2">Regulatory protein YycH-like domain-containing protein</fullName>
    </recommendedName>
</protein>
<keyword evidence="1" id="KW-1133">Transmembrane helix</keyword>
<proteinExistence type="predicted"/>
<organism evidence="3 4">
    <name type="scientific">Salimicrobium humidisoli</name>
    <dbReference type="NCBI Taxonomy" id="2029857"/>
    <lineage>
        <taxon>Bacteria</taxon>
        <taxon>Bacillati</taxon>
        <taxon>Bacillota</taxon>
        <taxon>Bacilli</taxon>
        <taxon>Bacillales</taxon>
        <taxon>Bacillaceae</taxon>
        <taxon>Salimicrobium</taxon>
    </lineage>
</organism>
<feature type="domain" description="Regulatory protein YycH-like" evidence="2">
    <location>
        <begin position="50"/>
        <end position="269"/>
    </location>
</feature>
<accession>A0ABX4HRQ1</accession>
<dbReference type="InterPro" id="IPR018604">
    <property type="entry name" value="YycI-like"/>
</dbReference>
<keyword evidence="1" id="KW-0812">Transmembrane</keyword>
<dbReference type="Proteomes" id="UP000217561">
    <property type="component" value="Unassembled WGS sequence"/>
</dbReference>
<keyword evidence="4" id="KW-1185">Reference proteome</keyword>
<gene>
    <name evidence="3" type="ORF">CKW00_06930</name>
</gene>
<sequence length="311" mass="35569">MERTQGCGYDRPERGRSVMQWGQIKTIFIISFLLLDLFLLMQLWANRENDVIQEQTDTTLEEELEVQNIDISNVPSEVPNVTFLNAAPKGFSEQELNSLREKENQNVEVYNDRLVIATFKEPVEIDKDNIQESISDIVPISNLYSYWGWNEDETTALFFQKMNNRTIYYSQGALLMIRTEDGKITGYTATLLDQVEGESGEIQQDLIPPMDIVSLLYNNGYLQENDTIEDMKVGYYSLVNLNAGEEYGEQVFAPTWRVRIGEEFYFVHATNGQVLTNNEGDFIESTIKAYDNQLSSGAPGPVQPSEEETEE</sequence>
<dbReference type="EMBL" id="NSGH01000009">
    <property type="protein sequence ID" value="PBB05728.1"/>
    <property type="molecule type" value="Genomic_DNA"/>
</dbReference>
<evidence type="ECO:0000313" key="4">
    <source>
        <dbReference type="Proteomes" id="UP000217561"/>
    </source>
</evidence>